<keyword evidence="8" id="KW-1185">Reference proteome</keyword>
<dbReference type="HOGENOM" id="CLU_156758_0_0_1"/>
<organism evidence="7 8">
    <name type="scientific">Vavraia culicis (isolate floridensis)</name>
    <name type="common">Microsporidian parasite</name>
    <dbReference type="NCBI Taxonomy" id="948595"/>
    <lineage>
        <taxon>Eukaryota</taxon>
        <taxon>Fungi</taxon>
        <taxon>Fungi incertae sedis</taxon>
        <taxon>Microsporidia</taxon>
        <taxon>Pleistophoridae</taxon>
        <taxon>Vavraia</taxon>
    </lineage>
</organism>
<dbReference type="Proteomes" id="UP000011081">
    <property type="component" value="Unassembled WGS sequence"/>
</dbReference>
<accession>L2GS83</accession>
<dbReference type="OrthoDB" id="1917198at2759"/>
<comment type="subcellular location">
    <subcellularLocation>
        <location evidence="1">Nucleus</location>
    </subcellularLocation>
</comment>
<dbReference type="AlphaFoldDB" id="L2GS83"/>
<dbReference type="GeneID" id="19879897"/>
<dbReference type="STRING" id="948595.L2GS83"/>
<name>L2GS83_VAVCU</name>
<evidence type="ECO:0000256" key="4">
    <source>
        <dbReference type="ARBA" id="ARBA00023242"/>
    </source>
</evidence>
<dbReference type="OMA" id="YCAKQRS"/>
<sequence>MNDDVLYDVNLDDQSSESSTQLEVIAEQSKKEVSAIPEMPTIAGKNLFEFEIDTIEDKPWRRPGADITDYFNYGFDEHTWKLYCAKQRSLKEEYKDDCKEAGEISPSTERRRVVKGRDDYRGRDEYKRRHGYN</sequence>
<evidence type="ECO:0000256" key="1">
    <source>
        <dbReference type="ARBA" id="ARBA00004123"/>
    </source>
</evidence>
<evidence type="ECO:0000313" key="7">
    <source>
        <dbReference type="EMBL" id="ELA46484.1"/>
    </source>
</evidence>
<dbReference type="EMBL" id="GL877443">
    <property type="protein sequence ID" value="ELA46484.1"/>
    <property type="molecule type" value="Genomic_DNA"/>
</dbReference>
<protein>
    <recommendedName>
        <fullName evidence="6">Pre-mRNA polyadenylation factor Fip1 domain-containing protein</fullName>
    </recommendedName>
</protein>
<reference evidence="8" key="1">
    <citation type="submission" date="2011-03" db="EMBL/GenBank/DDBJ databases">
        <title>The genome sequence of Vavraia culicis strain floridensis.</title>
        <authorList>
            <consortium name="The Broad Institute Genome Sequencing Platform"/>
            <person name="Cuomo C."/>
            <person name="Becnel J."/>
            <person name="Sanscrainte N."/>
            <person name="Young S.K."/>
            <person name="Zeng Q."/>
            <person name="Gargeya S."/>
            <person name="Fitzgerald M."/>
            <person name="Haas B."/>
            <person name="Abouelleil A."/>
            <person name="Alvarado L."/>
            <person name="Arachchi H.M."/>
            <person name="Berlin A."/>
            <person name="Chapman S.B."/>
            <person name="Gearin G."/>
            <person name="Goldberg J."/>
            <person name="Griggs A."/>
            <person name="Gujja S."/>
            <person name="Hansen M."/>
            <person name="Heiman D."/>
            <person name="Howarth C."/>
            <person name="Larimer J."/>
            <person name="Lui A."/>
            <person name="MacDonald P.J.P."/>
            <person name="McCowen C."/>
            <person name="Montmayeur A."/>
            <person name="Murphy C."/>
            <person name="Neiman D."/>
            <person name="Pearson M."/>
            <person name="Priest M."/>
            <person name="Roberts A."/>
            <person name="Saif S."/>
            <person name="Shea T."/>
            <person name="Sisk P."/>
            <person name="Stolte C."/>
            <person name="Sykes S."/>
            <person name="Wortman J."/>
            <person name="Nusbaum C."/>
            <person name="Birren B."/>
        </authorList>
    </citation>
    <scope>NUCLEOTIDE SEQUENCE [LARGE SCALE GENOMIC DNA]</scope>
    <source>
        <strain evidence="8">floridensis</strain>
    </source>
</reference>
<dbReference type="GO" id="GO:0005847">
    <property type="term" value="C:mRNA cleavage and polyadenylation specificity factor complex"/>
    <property type="evidence" value="ECO:0007669"/>
    <property type="project" value="TreeGrafter"/>
</dbReference>
<dbReference type="InterPro" id="IPR051187">
    <property type="entry name" value="Pre-mRNA_3'-end_processing_reg"/>
</dbReference>
<dbReference type="Pfam" id="PF05182">
    <property type="entry name" value="Fip1"/>
    <property type="match status" value="1"/>
</dbReference>
<dbReference type="PANTHER" id="PTHR13484">
    <property type="entry name" value="FIP1-LIKE 1 PROTEIN"/>
    <property type="match status" value="1"/>
</dbReference>
<dbReference type="VEuPathDB" id="MicrosporidiaDB:VCUG_02028"/>
<evidence type="ECO:0000256" key="2">
    <source>
        <dbReference type="ARBA" id="ARBA00007459"/>
    </source>
</evidence>
<evidence type="ECO:0000256" key="3">
    <source>
        <dbReference type="ARBA" id="ARBA00022664"/>
    </source>
</evidence>
<dbReference type="InParanoid" id="L2GS83"/>
<feature type="compositionally biased region" description="Basic and acidic residues" evidence="5">
    <location>
        <begin position="99"/>
        <end position="127"/>
    </location>
</feature>
<proteinExistence type="inferred from homology"/>
<dbReference type="GO" id="GO:0006397">
    <property type="term" value="P:mRNA processing"/>
    <property type="evidence" value="ECO:0007669"/>
    <property type="project" value="UniProtKB-KW"/>
</dbReference>
<dbReference type="PANTHER" id="PTHR13484:SF0">
    <property type="entry name" value="PRE-MRNA 3'-END-PROCESSING FACTOR FIP1"/>
    <property type="match status" value="1"/>
</dbReference>
<comment type="similarity">
    <text evidence="2">Belongs to the FIP1 family.</text>
</comment>
<gene>
    <name evidence="7" type="ORF">VCUG_02028</name>
</gene>
<keyword evidence="3" id="KW-0507">mRNA processing</keyword>
<evidence type="ECO:0000259" key="6">
    <source>
        <dbReference type="Pfam" id="PF05182"/>
    </source>
</evidence>
<evidence type="ECO:0000256" key="5">
    <source>
        <dbReference type="SAM" id="MobiDB-lite"/>
    </source>
</evidence>
<keyword evidence="4" id="KW-0539">Nucleus</keyword>
<feature type="domain" description="Pre-mRNA polyadenylation factor Fip1" evidence="6">
    <location>
        <begin position="49"/>
        <end position="90"/>
    </location>
</feature>
<feature type="region of interest" description="Disordered" evidence="5">
    <location>
        <begin position="9"/>
        <end position="29"/>
    </location>
</feature>
<evidence type="ECO:0000313" key="8">
    <source>
        <dbReference type="Proteomes" id="UP000011081"/>
    </source>
</evidence>
<dbReference type="RefSeq" id="XP_008075042.1">
    <property type="nucleotide sequence ID" value="XM_008076851.1"/>
</dbReference>
<dbReference type="InterPro" id="IPR007854">
    <property type="entry name" value="Fip1_dom"/>
</dbReference>
<feature type="region of interest" description="Disordered" evidence="5">
    <location>
        <begin position="99"/>
        <end position="133"/>
    </location>
</feature>